<keyword evidence="2" id="KW-1185">Reference proteome</keyword>
<sequence length="193" mass="22166">MRNEVKILELKRRQLSPVMEGAWDTVLGYFRLAHHRRQLTKDRLELVRGTMSSNVIYNSKFGLKSMVRSWFCLQWFGDVEEELENVNKATPNSMIASTRTSVTITHQTLTNVFPHLLCDSDLRLVANSMIASQRIVMCGSVCFVWCGTSERVSSVTTQSDMLTPMLQLLGNWEDASRVFENALISPDFQWRDL</sequence>
<accession>A0A225VV89</accession>
<reference evidence="2" key="1">
    <citation type="submission" date="2017-03" db="EMBL/GenBank/DDBJ databases">
        <title>Phytopthora megakarya and P. palmivora, two closely related causual agents of cacao black pod achieved similar genome size and gene model numbers by different mechanisms.</title>
        <authorList>
            <person name="Ali S."/>
            <person name="Shao J."/>
            <person name="Larry D.J."/>
            <person name="Kronmiller B."/>
            <person name="Shen D."/>
            <person name="Strem M.D."/>
            <person name="Melnick R.L."/>
            <person name="Guiltinan M.J."/>
            <person name="Tyler B.M."/>
            <person name="Meinhardt L.W."/>
            <person name="Bailey B.A."/>
        </authorList>
    </citation>
    <scope>NUCLEOTIDE SEQUENCE [LARGE SCALE GENOMIC DNA]</scope>
    <source>
        <strain evidence="2">zdho120</strain>
    </source>
</reference>
<dbReference type="AlphaFoldDB" id="A0A225VV89"/>
<proteinExistence type="predicted"/>
<evidence type="ECO:0000313" key="1">
    <source>
        <dbReference type="EMBL" id="OWZ09265.1"/>
    </source>
</evidence>
<name>A0A225VV89_9STRA</name>
<dbReference type="Proteomes" id="UP000198211">
    <property type="component" value="Unassembled WGS sequence"/>
</dbReference>
<protein>
    <submittedName>
        <fullName evidence="1">Uncharacterized protein</fullName>
    </submittedName>
</protein>
<evidence type="ECO:0000313" key="2">
    <source>
        <dbReference type="Proteomes" id="UP000198211"/>
    </source>
</evidence>
<gene>
    <name evidence="1" type="ORF">PHMEG_00018057</name>
</gene>
<comment type="caution">
    <text evidence="1">The sequence shown here is derived from an EMBL/GenBank/DDBJ whole genome shotgun (WGS) entry which is preliminary data.</text>
</comment>
<dbReference type="EMBL" id="NBNE01002850">
    <property type="protein sequence ID" value="OWZ09265.1"/>
    <property type="molecule type" value="Genomic_DNA"/>
</dbReference>
<organism evidence="1 2">
    <name type="scientific">Phytophthora megakarya</name>
    <dbReference type="NCBI Taxonomy" id="4795"/>
    <lineage>
        <taxon>Eukaryota</taxon>
        <taxon>Sar</taxon>
        <taxon>Stramenopiles</taxon>
        <taxon>Oomycota</taxon>
        <taxon>Peronosporomycetes</taxon>
        <taxon>Peronosporales</taxon>
        <taxon>Peronosporaceae</taxon>
        <taxon>Phytophthora</taxon>
    </lineage>
</organism>